<keyword evidence="4" id="KW-1185">Reference proteome</keyword>
<dbReference type="RefSeq" id="WP_222608341.1">
    <property type="nucleotide sequence ID" value="NZ_CP081958.1"/>
</dbReference>
<dbReference type="Proteomes" id="UP000826254">
    <property type="component" value="Chromosome"/>
</dbReference>
<accession>A0A8T8WFC8</accession>
<protein>
    <submittedName>
        <fullName evidence="3">Uncharacterized protein</fullName>
    </submittedName>
</protein>
<dbReference type="GeneID" id="67177518"/>
<dbReference type="AlphaFoldDB" id="A0A8T8WFC8"/>
<feature type="coiled-coil region" evidence="1">
    <location>
        <begin position="107"/>
        <end position="134"/>
    </location>
</feature>
<dbReference type="EMBL" id="CP081958">
    <property type="protein sequence ID" value="QZP38541.1"/>
    <property type="molecule type" value="Genomic_DNA"/>
</dbReference>
<proteinExistence type="predicted"/>
<feature type="region of interest" description="Disordered" evidence="2">
    <location>
        <begin position="1"/>
        <end position="65"/>
    </location>
</feature>
<feature type="compositionally biased region" description="Basic and acidic residues" evidence="2">
    <location>
        <begin position="8"/>
        <end position="21"/>
    </location>
</feature>
<evidence type="ECO:0000313" key="4">
    <source>
        <dbReference type="Proteomes" id="UP000826254"/>
    </source>
</evidence>
<dbReference type="KEGG" id="hmp:K6T50_05210"/>
<evidence type="ECO:0000256" key="1">
    <source>
        <dbReference type="SAM" id="Coils"/>
    </source>
</evidence>
<name>A0A8T8WFC8_9EURY</name>
<organism evidence="3 4">
    <name type="scientific">Halobaculum magnesiiphilum</name>
    <dbReference type="NCBI Taxonomy" id="1017351"/>
    <lineage>
        <taxon>Archaea</taxon>
        <taxon>Methanobacteriati</taxon>
        <taxon>Methanobacteriota</taxon>
        <taxon>Stenosarchaea group</taxon>
        <taxon>Halobacteria</taxon>
        <taxon>Halobacteriales</taxon>
        <taxon>Haloferacaceae</taxon>
        <taxon>Halobaculum</taxon>
    </lineage>
</organism>
<evidence type="ECO:0000313" key="3">
    <source>
        <dbReference type="EMBL" id="QZP38541.1"/>
    </source>
</evidence>
<evidence type="ECO:0000256" key="2">
    <source>
        <dbReference type="SAM" id="MobiDB-lite"/>
    </source>
</evidence>
<feature type="compositionally biased region" description="Basic and acidic residues" evidence="2">
    <location>
        <begin position="30"/>
        <end position="44"/>
    </location>
</feature>
<reference evidence="3 4" key="1">
    <citation type="journal article" date="2021" name="Int. J. Syst. Evol. Microbiol.">
        <title>Halobaculum halophilum sp. nov. and Halobaculum salinum sp. nov., isolated from salt lake and saline soil.</title>
        <authorList>
            <person name="Cui H.L."/>
            <person name="Shi X.W."/>
            <person name="Yin X.M."/>
            <person name="Yang X.Y."/>
            <person name="Hou J."/>
            <person name="Zhu L."/>
        </authorList>
    </citation>
    <scope>NUCLEOTIDE SEQUENCE [LARGE SCALE GENOMIC DNA]</scope>
    <source>
        <strain evidence="3 4">NBRC 109044</strain>
    </source>
</reference>
<feature type="compositionally biased region" description="Acidic residues" evidence="2">
    <location>
        <begin position="45"/>
        <end position="63"/>
    </location>
</feature>
<keyword evidence="1" id="KW-0175">Coiled coil</keyword>
<sequence>MPPTGRDPTPEELRDEFKSAVEEVVEESDLATRQDVYDEIAKQTEDEEEPPEAPEELPDEAGEPDSLIEQLEEEGVPDDLIEAIKEYLDSDAVAKSLGVRHTDSYLASTLEDGAEVLAEKRKEAQERQDAIAEEVAANAEESDVLDATVYANEDF</sequence>
<gene>
    <name evidence="3" type="ORF">K6T50_05210</name>
</gene>